<comment type="similarity">
    <text evidence="1">Belongs to the SorC transcriptional regulatory family.</text>
</comment>
<keyword evidence="4" id="KW-0804">Transcription</keyword>
<evidence type="ECO:0000256" key="1">
    <source>
        <dbReference type="ARBA" id="ARBA00010466"/>
    </source>
</evidence>
<evidence type="ECO:0000259" key="5">
    <source>
        <dbReference type="Pfam" id="PF04198"/>
    </source>
</evidence>
<keyword evidence="7" id="KW-1185">Reference proteome</keyword>
<evidence type="ECO:0000256" key="4">
    <source>
        <dbReference type="ARBA" id="ARBA00023163"/>
    </source>
</evidence>
<evidence type="ECO:0000313" key="6">
    <source>
        <dbReference type="EMBL" id="MDT3426539.1"/>
    </source>
</evidence>
<sequence>MSDFNQERTRILVKASMLYYEEGLSQQEISERLSMSRPQISRLLSAAKAEGIVRITIKNPFAEEQQYELAITETFGIRNAAVIQVPSADPKLTQLHLGRAAAAMLESVLKSNDIIAIMAGRSVCAAGQELHFFTKKNMRFVPIIGGWGAEGAKWHANSNARVFGEVLKSRYYQLNAPAIVASEQLREMILAEEKISEVIQLARRATVAVVGIGQVSEEATIVKSGYFDIQSILRMKARGAAANICTSFIDDGGRILDCEEENRMVGLSLKELRAIPNIIAVAGGADKAAAIAAALRGGWIDTLVTDMETAKCLLKLGRAKG</sequence>
<keyword evidence="2" id="KW-0805">Transcription regulation</keyword>
<dbReference type="EMBL" id="JAUSUY010000007">
    <property type="protein sequence ID" value="MDT3426539.1"/>
    <property type="molecule type" value="Genomic_DNA"/>
</dbReference>
<dbReference type="PANTHER" id="PTHR34294:SF1">
    <property type="entry name" value="TRANSCRIPTIONAL REGULATOR LSRR"/>
    <property type="match status" value="1"/>
</dbReference>
<dbReference type="RefSeq" id="WP_025701154.1">
    <property type="nucleotide sequence ID" value="NZ_JAUSUY010000007.1"/>
</dbReference>
<evidence type="ECO:0000313" key="7">
    <source>
        <dbReference type="Proteomes" id="UP001248709"/>
    </source>
</evidence>
<organism evidence="6 7">
    <name type="scientific">Paenibacillus forsythiae</name>
    <dbReference type="NCBI Taxonomy" id="365616"/>
    <lineage>
        <taxon>Bacteria</taxon>
        <taxon>Bacillati</taxon>
        <taxon>Bacillota</taxon>
        <taxon>Bacilli</taxon>
        <taxon>Bacillales</taxon>
        <taxon>Paenibacillaceae</taxon>
        <taxon>Paenibacillus</taxon>
    </lineage>
</organism>
<keyword evidence="3 6" id="KW-0238">DNA-binding</keyword>
<proteinExistence type="inferred from homology"/>
<protein>
    <submittedName>
        <fullName evidence="6">DNA-binding transcriptional regulator LsrR (DeoR family)</fullName>
    </submittedName>
</protein>
<dbReference type="SUPFAM" id="SSF100950">
    <property type="entry name" value="NagB/RpiA/CoA transferase-like"/>
    <property type="match status" value="1"/>
</dbReference>
<dbReference type="Gene3D" id="3.40.50.1360">
    <property type="match status" value="1"/>
</dbReference>
<feature type="domain" description="Sugar-binding" evidence="5">
    <location>
        <begin position="61"/>
        <end position="315"/>
    </location>
</feature>
<dbReference type="InterPro" id="IPR051054">
    <property type="entry name" value="SorC_transcr_regulators"/>
</dbReference>
<comment type="caution">
    <text evidence="6">The sequence shown here is derived from an EMBL/GenBank/DDBJ whole genome shotgun (WGS) entry which is preliminary data.</text>
</comment>
<name>A0ABU3H6T7_9BACL</name>
<dbReference type="Proteomes" id="UP001248709">
    <property type="component" value="Unassembled WGS sequence"/>
</dbReference>
<evidence type="ECO:0000256" key="2">
    <source>
        <dbReference type="ARBA" id="ARBA00023015"/>
    </source>
</evidence>
<dbReference type="Gene3D" id="1.10.10.60">
    <property type="entry name" value="Homeodomain-like"/>
    <property type="match status" value="1"/>
</dbReference>
<reference evidence="6 7" key="1">
    <citation type="submission" date="2023-07" db="EMBL/GenBank/DDBJ databases">
        <title>Genomic Encyclopedia of Type Strains, Phase IV (KMG-IV): sequencing the most valuable type-strain genomes for metagenomic binning, comparative biology and taxonomic classification.</title>
        <authorList>
            <person name="Goeker M."/>
        </authorList>
    </citation>
    <scope>NUCLEOTIDE SEQUENCE [LARGE SCALE GENOMIC DNA]</scope>
    <source>
        <strain evidence="6 7">T98</strain>
    </source>
</reference>
<evidence type="ECO:0000256" key="3">
    <source>
        <dbReference type="ARBA" id="ARBA00023125"/>
    </source>
</evidence>
<dbReference type="InterPro" id="IPR007324">
    <property type="entry name" value="Sugar-bd_dom_put"/>
</dbReference>
<dbReference type="GO" id="GO:0003677">
    <property type="term" value="F:DNA binding"/>
    <property type="evidence" value="ECO:0007669"/>
    <property type="project" value="UniProtKB-KW"/>
</dbReference>
<gene>
    <name evidence="6" type="ORF">J2Z22_002065</name>
</gene>
<dbReference type="Pfam" id="PF04198">
    <property type="entry name" value="Sugar-bind"/>
    <property type="match status" value="1"/>
</dbReference>
<accession>A0ABU3H6T7</accession>
<dbReference type="InterPro" id="IPR037171">
    <property type="entry name" value="NagB/RpiA_transferase-like"/>
</dbReference>
<dbReference type="PANTHER" id="PTHR34294">
    <property type="entry name" value="TRANSCRIPTIONAL REGULATOR-RELATED"/>
    <property type="match status" value="1"/>
</dbReference>